<keyword evidence="1" id="KW-0547">Nucleotide-binding</keyword>
<feature type="domain" description="DNA2/NAM7 helicase-like C-terminal" evidence="6">
    <location>
        <begin position="238"/>
        <end position="437"/>
    </location>
</feature>
<keyword evidence="3" id="KW-0347">Helicase</keyword>
<dbReference type="AlphaFoldDB" id="A0A423W9T1"/>
<dbReference type="Gene3D" id="3.40.50.300">
    <property type="entry name" value="P-loop containing nucleotide triphosphate hydrolases"/>
    <property type="match status" value="1"/>
</dbReference>
<evidence type="ECO:0000256" key="1">
    <source>
        <dbReference type="ARBA" id="ARBA00022741"/>
    </source>
</evidence>
<dbReference type="InterPro" id="IPR027417">
    <property type="entry name" value="P-loop_NTPase"/>
</dbReference>
<accession>A0A423W9T1</accession>
<feature type="compositionally biased region" description="Acidic residues" evidence="5">
    <location>
        <begin position="588"/>
        <end position="597"/>
    </location>
</feature>
<organism evidence="7 8">
    <name type="scientific">Cytospora chrysosperma</name>
    <name type="common">Cytospora canker fungus</name>
    <name type="synonym">Sphaeria chrysosperma</name>
    <dbReference type="NCBI Taxonomy" id="252740"/>
    <lineage>
        <taxon>Eukaryota</taxon>
        <taxon>Fungi</taxon>
        <taxon>Dikarya</taxon>
        <taxon>Ascomycota</taxon>
        <taxon>Pezizomycotina</taxon>
        <taxon>Sordariomycetes</taxon>
        <taxon>Sordariomycetidae</taxon>
        <taxon>Diaporthales</taxon>
        <taxon>Cytosporaceae</taxon>
        <taxon>Cytospora</taxon>
    </lineage>
</organism>
<name>A0A423W9T1_CYTCH</name>
<dbReference type="InterPro" id="IPR050534">
    <property type="entry name" value="Coronavir_polyprotein_1ab"/>
</dbReference>
<feature type="compositionally biased region" description="Basic and acidic residues" evidence="5">
    <location>
        <begin position="571"/>
        <end position="587"/>
    </location>
</feature>
<dbReference type="SUPFAM" id="SSF52540">
    <property type="entry name" value="P-loop containing nucleoside triphosphate hydrolases"/>
    <property type="match status" value="1"/>
</dbReference>
<evidence type="ECO:0000259" key="6">
    <source>
        <dbReference type="Pfam" id="PF13087"/>
    </source>
</evidence>
<dbReference type="GO" id="GO:0043139">
    <property type="term" value="F:5'-3' DNA helicase activity"/>
    <property type="evidence" value="ECO:0007669"/>
    <property type="project" value="TreeGrafter"/>
</dbReference>
<protein>
    <recommendedName>
        <fullName evidence="6">DNA2/NAM7 helicase-like C-terminal domain-containing protein</fullName>
    </recommendedName>
</protein>
<dbReference type="Proteomes" id="UP000284375">
    <property type="component" value="Unassembled WGS sequence"/>
</dbReference>
<sequence>MTSSIISPGRISSSWRSHVDYARSIGHIRNVELEYDDANEIRVVDLSAQHLYHKLLQKLRQDGFNIIGHEAEAGRVMGNGHIFGQLTGGTFRLDAVIRSRLNRGHKPQFLRLLQDAANPKAPEDAKRIKEIKRHLKRIIKALLKRADAVVCTMVVAVQLAEHDFFYPEVVAVDEGALQPEGNNLVLSADLGEHNDVRSNLPAPVQVKAGVELLKADAPYRASNDIADFKQPFAEQFRTSPLKRVASKAPQWASELVINHRNKAGIHEIAAAIGYHGRMESSYDPSIPNATVDAIHRHLSSIISRAGSKKEDYKPLFNNCIVITNEGQPHHSRTRLSNTSQVRIALHEAATLQQHGICGPDGRLIKIAILTPYNSTLQHLRRGFNAMSPYEIHKDSIELATIDGYQGDQCAFVINVWVVDAKAGFLWDPSKLLVASSRPVYGRIDIVHEDLLSKKGPERFHWRALQHIAKYNNALIRDGRNWEDLDPQSFKPRLYRGSPEVWCMYHANETHHTRTCLNVLKKGSPGLSDDSAQNYNPFAGKTPAWDDKDDEVIDINNMEPLPEEYMFDQAHADQEKADRRAKAEAREAAEEEEEEQADESDHGNEIMLPKAPLTKTQRRRMRQRQSALKQKQPRIGVVTDLKDAASGSTALRARQPGPGSAPTDDAPADESAPTVEVITVDTDANSWEVPDWQNPAPAGTGQWGAPMGEWKPSDTAGPGRW</sequence>
<gene>
    <name evidence="7" type="ORF">VSDG_03463</name>
</gene>
<keyword evidence="8" id="KW-1185">Reference proteome</keyword>
<dbReference type="OrthoDB" id="6513042at2759"/>
<dbReference type="GO" id="GO:0016787">
    <property type="term" value="F:hydrolase activity"/>
    <property type="evidence" value="ECO:0007669"/>
    <property type="project" value="UniProtKB-KW"/>
</dbReference>
<evidence type="ECO:0000256" key="4">
    <source>
        <dbReference type="ARBA" id="ARBA00022840"/>
    </source>
</evidence>
<evidence type="ECO:0000256" key="3">
    <source>
        <dbReference type="ARBA" id="ARBA00022806"/>
    </source>
</evidence>
<dbReference type="EMBL" id="LJZO01000009">
    <property type="protein sequence ID" value="ROW00110.1"/>
    <property type="molecule type" value="Genomic_DNA"/>
</dbReference>
<evidence type="ECO:0000256" key="2">
    <source>
        <dbReference type="ARBA" id="ARBA00022801"/>
    </source>
</evidence>
<dbReference type="InterPro" id="IPR041679">
    <property type="entry name" value="DNA2/NAM7-like_C"/>
</dbReference>
<dbReference type="Pfam" id="PF13087">
    <property type="entry name" value="AAA_12"/>
    <property type="match status" value="1"/>
</dbReference>
<dbReference type="PANTHER" id="PTHR43788">
    <property type="entry name" value="DNA2/NAM7 HELICASE FAMILY MEMBER"/>
    <property type="match status" value="1"/>
</dbReference>
<reference evidence="7 8" key="1">
    <citation type="submission" date="2015-09" db="EMBL/GenBank/DDBJ databases">
        <title>Host preference determinants of Valsa canker pathogens revealed by comparative genomics.</title>
        <authorList>
            <person name="Yin Z."/>
            <person name="Huang L."/>
        </authorList>
    </citation>
    <scope>NUCLEOTIDE SEQUENCE [LARGE SCALE GENOMIC DNA]</scope>
    <source>
        <strain evidence="7 8">YSFL</strain>
    </source>
</reference>
<evidence type="ECO:0000313" key="7">
    <source>
        <dbReference type="EMBL" id="ROW00110.1"/>
    </source>
</evidence>
<dbReference type="STRING" id="252740.A0A423W9T1"/>
<comment type="caution">
    <text evidence="7">The sequence shown here is derived from an EMBL/GenBank/DDBJ whole genome shotgun (WGS) entry which is preliminary data.</text>
</comment>
<proteinExistence type="predicted"/>
<dbReference type="GO" id="GO:0005524">
    <property type="term" value="F:ATP binding"/>
    <property type="evidence" value="ECO:0007669"/>
    <property type="project" value="UniProtKB-KW"/>
</dbReference>
<feature type="region of interest" description="Disordered" evidence="5">
    <location>
        <begin position="571"/>
        <end position="672"/>
    </location>
</feature>
<feature type="region of interest" description="Disordered" evidence="5">
    <location>
        <begin position="684"/>
        <end position="720"/>
    </location>
</feature>
<evidence type="ECO:0000313" key="8">
    <source>
        <dbReference type="Proteomes" id="UP000284375"/>
    </source>
</evidence>
<evidence type="ECO:0000256" key="5">
    <source>
        <dbReference type="SAM" id="MobiDB-lite"/>
    </source>
</evidence>
<keyword evidence="2" id="KW-0378">Hydrolase</keyword>
<keyword evidence="4" id="KW-0067">ATP-binding</keyword>
<dbReference type="PANTHER" id="PTHR43788:SF8">
    <property type="entry name" value="DNA-BINDING PROTEIN SMUBP-2"/>
    <property type="match status" value="1"/>
</dbReference>